<dbReference type="KEGG" id="amuc:Pan181_40560"/>
<proteinExistence type="predicted"/>
<feature type="compositionally biased region" description="Polar residues" evidence="1">
    <location>
        <begin position="166"/>
        <end position="178"/>
    </location>
</feature>
<protein>
    <submittedName>
        <fullName evidence="2">Uncharacterized protein</fullName>
    </submittedName>
</protein>
<feature type="region of interest" description="Disordered" evidence="1">
    <location>
        <begin position="155"/>
        <end position="180"/>
    </location>
</feature>
<evidence type="ECO:0000313" key="3">
    <source>
        <dbReference type="Proteomes" id="UP000315750"/>
    </source>
</evidence>
<sequence>MGKLKFHFRRSLWLQVLISTPLAQRGIVVRIYPSDRFWGKWESILPRRPGWEAVGWVVSPIPVSWFCCRLHGRVMLGAIAARSVPANHPWQAGQSAGDLFTKSCRAIPTRTSCSEPFAENTNLSGGDSLGGRDSRDLSWKAREFVARFLGRRSRANRGSGMGIPRTQDSSTQPLQPSSAGVARHRLLGLRECYVLVDRLRNSTRKG</sequence>
<dbReference type="AlphaFoldDB" id="A0A518ASX3"/>
<dbReference type="EMBL" id="CP036278">
    <property type="protein sequence ID" value="QDU57833.1"/>
    <property type="molecule type" value="Genomic_DNA"/>
</dbReference>
<evidence type="ECO:0000256" key="1">
    <source>
        <dbReference type="SAM" id="MobiDB-lite"/>
    </source>
</evidence>
<gene>
    <name evidence="2" type="ORF">Pan181_40560</name>
</gene>
<name>A0A518ASX3_9BACT</name>
<dbReference type="Proteomes" id="UP000315750">
    <property type="component" value="Chromosome"/>
</dbReference>
<accession>A0A518ASX3</accession>
<reference evidence="2 3" key="1">
    <citation type="submission" date="2019-02" db="EMBL/GenBank/DDBJ databases">
        <title>Deep-cultivation of Planctomycetes and their phenomic and genomic characterization uncovers novel biology.</title>
        <authorList>
            <person name="Wiegand S."/>
            <person name="Jogler M."/>
            <person name="Boedeker C."/>
            <person name="Pinto D."/>
            <person name="Vollmers J."/>
            <person name="Rivas-Marin E."/>
            <person name="Kohn T."/>
            <person name="Peeters S.H."/>
            <person name="Heuer A."/>
            <person name="Rast P."/>
            <person name="Oberbeckmann S."/>
            <person name="Bunk B."/>
            <person name="Jeske O."/>
            <person name="Meyerdierks A."/>
            <person name="Storesund J.E."/>
            <person name="Kallscheuer N."/>
            <person name="Luecker S."/>
            <person name="Lage O.M."/>
            <person name="Pohl T."/>
            <person name="Merkel B.J."/>
            <person name="Hornburger P."/>
            <person name="Mueller R.-W."/>
            <person name="Bruemmer F."/>
            <person name="Labrenz M."/>
            <person name="Spormann A.M."/>
            <person name="Op den Camp H."/>
            <person name="Overmann J."/>
            <person name="Amann R."/>
            <person name="Jetten M.S.M."/>
            <person name="Mascher T."/>
            <person name="Medema M.H."/>
            <person name="Devos D.P."/>
            <person name="Kaster A.-K."/>
            <person name="Ovreas L."/>
            <person name="Rohde M."/>
            <person name="Galperin M.Y."/>
            <person name="Jogler C."/>
        </authorList>
    </citation>
    <scope>NUCLEOTIDE SEQUENCE [LARGE SCALE GENOMIC DNA]</scope>
    <source>
        <strain evidence="2 3">Pan181</strain>
    </source>
</reference>
<organism evidence="2 3">
    <name type="scientific">Aeoliella mucimassa</name>
    <dbReference type="NCBI Taxonomy" id="2527972"/>
    <lineage>
        <taxon>Bacteria</taxon>
        <taxon>Pseudomonadati</taxon>
        <taxon>Planctomycetota</taxon>
        <taxon>Planctomycetia</taxon>
        <taxon>Pirellulales</taxon>
        <taxon>Lacipirellulaceae</taxon>
        <taxon>Aeoliella</taxon>
    </lineage>
</organism>
<keyword evidence="3" id="KW-1185">Reference proteome</keyword>
<evidence type="ECO:0000313" key="2">
    <source>
        <dbReference type="EMBL" id="QDU57833.1"/>
    </source>
</evidence>